<feature type="region of interest" description="Disordered" evidence="1">
    <location>
        <begin position="85"/>
        <end position="110"/>
    </location>
</feature>
<reference evidence="2" key="2">
    <citation type="submission" date="2020-09" db="EMBL/GenBank/DDBJ databases">
        <authorList>
            <person name="Sun Q."/>
            <person name="Zhou Y."/>
        </authorList>
    </citation>
    <scope>NUCLEOTIDE SEQUENCE</scope>
    <source>
        <strain evidence="2">CGMCC 4.7201</strain>
    </source>
</reference>
<evidence type="ECO:0000256" key="1">
    <source>
        <dbReference type="SAM" id="MobiDB-lite"/>
    </source>
</evidence>
<name>A0A917ZT86_9ACTN</name>
<proteinExistence type="predicted"/>
<protein>
    <recommendedName>
        <fullName evidence="4">Restriction endonuclease type IV Mrr domain-containing protein</fullName>
    </recommendedName>
</protein>
<sequence length="243" mass="26169">MAESVPVRCPACRREHAFTPATFPCACGAPLTVPLLRAGIPVQVRHRSWDDSWVILRCGECGRCDQWPQPEFGCACGATVRLPVDTGRTGTDQPSGRSGPRRQTTAAASLPPLRPPFHPVTIRTSADAVTAAVQYLKWLGFAEVRPSEDRARSGIDIRGKGVVAQVDGDIRPTALKEVECLWLNSLNEDCASAFFALAGYSRDARVRADQLSIPLFVLDLTGTPQAVNEAAEVLIRVGAPTVP</sequence>
<dbReference type="EMBL" id="BMMS01000018">
    <property type="protein sequence ID" value="GGO92466.1"/>
    <property type="molecule type" value="Genomic_DNA"/>
</dbReference>
<evidence type="ECO:0000313" key="2">
    <source>
        <dbReference type="EMBL" id="GGO92466.1"/>
    </source>
</evidence>
<dbReference type="RefSeq" id="WP_189133361.1">
    <property type="nucleotide sequence ID" value="NZ_BMMS01000018.1"/>
</dbReference>
<accession>A0A917ZT86</accession>
<evidence type="ECO:0000313" key="3">
    <source>
        <dbReference type="Proteomes" id="UP000641932"/>
    </source>
</evidence>
<organism evidence="2 3">
    <name type="scientific">Wenjunlia tyrosinilytica</name>
    <dbReference type="NCBI Taxonomy" id="1544741"/>
    <lineage>
        <taxon>Bacteria</taxon>
        <taxon>Bacillati</taxon>
        <taxon>Actinomycetota</taxon>
        <taxon>Actinomycetes</taxon>
        <taxon>Kitasatosporales</taxon>
        <taxon>Streptomycetaceae</taxon>
        <taxon>Wenjunlia</taxon>
    </lineage>
</organism>
<keyword evidence="3" id="KW-1185">Reference proteome</keyword>
<dbReference type="Proteomes" id="UP000641932">
    <property type="component" value="Unassembled WGS sequence"/>
</dbReference>
<evidence type="ECO:0008006" key="4">
    <source>
        <dbReference type="Google" id="ProtNLM"/>
    </source>
</evidence>
<reference evidence="2" key="1">
    <citation type="journal article" date="2014" name="Int. J. Syst. Evol. Microbiol.">
        <title>Complete genome sequence of Corynebacterium casei LMG S-19264T (=DSM 44701T), isolated from a smear-ripened cheese.</title>
        <authorList>
            <consortium name="US DOE Joint Genome Institute (JGI-PGF)"/>
            <person name="Walter F."/>
            <person name="Albersmeier A."/>
            <person name="Kalinowski J."/>
            <person name="Ruckert C."/>
        </authorList>
    </citation>
    <scope>NUCLEOTIDE SEQUENCE</scope>
    <source>
        <strain evidence="2">CGMCC 4.7201</strain>
    </source>
</reference>
<feature type="compositionally biased region" description="Polar residues" evidence="1">
    <location>
        <begin position="88"/>
        <end position="107"/>
    </location>
</feature>
<gene>
    <name evidence="2" type="ORF">GCM10012280_42710</name>
</gene>
<comment type="caution">
    <text evidence="2">The sequence shown here is derived from an EMBL/GenBank/DDBJ whole genome shotgun (WGS) entry which is preliminary data.</text>
</comment>
<dbReference type="AlphaFoldDB" id="A0A917ZT86"/>